<evidence type="ECO:0000256" key="4">
    <source>
        <dbReference type="ARBA" id="ARBA00022553"/>
    </source>
</evidence>
<dbReference type="GO" id="GO:0005737">
    <property type="term" value="C:cytoplasm"/>
    <property type="evidence" value="ECO:0007669"/>
    <property type="project" value="UniProtKB-SubCell"/>
</dbReference>
<evidence type="ECO:0000256" key="10">
    <source>
        <dbReference type="ARBA" id="ARBA00042072"/>
    </source>
</evidence>
<evidence type="ECO:0000256" key="7">
    <source>
        <dbReference type="ARBA" id="ARBA00022777"/>
    </source>
</evidence>
<comment type="subcellular location">
    <subcellularLocation>
        <location evidence="1">Cytoplasm</location>
    </subcellularLocation>
</comment>
<dbReference type="GO" id="GO:0016301">
    <property type="term" value="F:kinase activity"/>
    <property type="evidence" value="ECO:0007669"/>
    <property type="project" value="UniProtKB-KW"/>
</dbReference>
<name>A0A0R1PUH8_9LACO</name>
<dbReference type="InterPro" id="IPR002178">
    <property type="entry name" value="PTS_EIIA_type-2_dom"/>
</dbReference>
<evidence type="ECO:0000313" key="12">
    <source>
        <dbReference type="EMBL" id="KRL32419.1"/>
    </source>
</evidence>
<evidence type="ECO:0000256" key="5">
    <source>
        <dbReference type="ARBA" id="ARBA00022679"/>
    </source>
</evidence>
<evidence type="ECO:0000256" key="1">
    <source>
        <dbReference type="ARBA" id="ARBA00004496"/>
    </source>
</evidence>
<dbReference type="Proteomes" id="UP000051908">
    <property type="component" value="Unassembled WGS sequence"/>
</dbReference>
<dbReference type="Pfam" id="PF00359">
    <property type="entry name" value="PTS_EIIA_2"/>
    <property type="match status" value="1"/>
</dbReference>
<keyword evidence="3" id="KW-0963">Cytoplasm</keyword>
<reference evidence="12 13" key="1">
    <citation type="journal article" date="2015" name="Genome Announc.">
        <title>Expanding the biotechnology potential of lactobacilli through comparative genomics of 213 strains and associated genera.</title>
        <authorList>
            <person name="Sun Z."/>
            <person name="Harris H.M."/>
            <person name="McCann A."/>
            <person name="Guo C."/>
            <person name="Argimon S."/>
            <person name="Zhang W."/>
            <person name="Yang X."/>
            <person name="Jeffery I.B."/>
            <person name="Cooney J.C."/>
            <person name="Kagawa T.F."/>
            <person name="Liu W."/>
            <person name="Song Y."/>
            <person name="Salvetti E."/>
            <person name="Wrobel A."/>
            <person name="Rasinkangas P."/>
            <person name="Parkhill J."/>
            <person name="Rea M.C."/>
            <person name="O'Sullivan O."/>
            <person name="Ritari J."/>
            <person name="Douillard F.P."/>
            <person name="Paul Ross R."/>
            <person name="Yang R."/>
            <person name="Briner A.E."/>
            <person name="Felis G.E."/>
            <person name="de Vos W.M."/>
            <person name="Barrangou R."/>
            <person name="Klaenhammer T.R."/>
            <person name="Caufield P.W."/>
            <person name="Cui Y."/>
            <person name="Zhang H."/>
            <person name="O'Toole P.W."/>
        </authorList>
    </citation>
    <scope>NUCLEOTIDE SEQUENCE [LARGE SCALE GENOMIC DNA]</scope>
    <source>
        <strain evidence="12 13">DSM 13238</strain>
    </source>
</reference>
<evidence type="ECO:0000313" key="13">
    <source>
        <dbReference type="Proteomes" id="UP000051908"/>
    </source>
</evidence>
<keyword evidence="5" id="KW-0808">Transferase</keyword>
<keyword evidence="7" id="KW-0418">Kinase</keyword>
<dbReference type="GeneID" id="96666882"/>
<dbReference type="GO" id="GO:0009401">
    <property type="term" value="P:phosphoenolpyruvate-dependent sugar phosphotransferase system"/>
    <property type="evidence" value="ECO:0007669"/>
    <property type="project" value="UniProtKB-KW"/>
</dbReference>
<dbReference type="SUPFAM" id="SSF55804">
    <property type="entry name" value="Phoshotransferase/anion transport protein"/>
    <property type="match status" value="1"/>
</dbReference>
<dbReference type="PANTHER" id="PTHR36203">
    <property type="entry name" value="ASCORBATE-SPECIFIC PTS SYSTEM EIIA COMPONENT"/>
    <property type="match status" value="1"/>
</dbReference>
<keyword evidence="13" id="KW-1185">Reference proteome</keyword>
<evidence type="ECO:0000259" key="11">
    <source>
        <dbReference type="PROSITE" id="PS51094"/>
    </source>
</evidence>
<sequence length="149" mass="16551">MMLNEMLDKDLVEITDKTPKDWKEALKIAAGKLVEHDYIKEAYIDEIIKNVEDNGPYIVIVPGVAMPHANAKSDNVLGTAIGFTKFNESVSFGPNSNAKLFFTLAARDPNEHLKNIGELSDMLMTDGLIDKLMNVENIDDLKELIGSDK</sequence>
<dbReference type="PROSITE" id="PS51094">
    <property type="entry name" value="PTS_EIIA_TYPE_2"/>
    <property type="match status" value="1"/>
</dbReference>
<evidence type="ECO:0000256" key="6">
    <source>
        <dbReference type="ARBA" id="ARBA00022683"/>
    </source>
</evidence>
<evidence type="ECO:0000256" key="8">
    <source>
        <dbReference type="ARBA" id="ARBA00037387"/>
    </source>
</evidence>
<evidence type="ECO:0000256" key="9">
    <source>
        <dbReference type="ARBA" id="ARBA00041175"/>
    </source>
</evidence>
<feature type="domain" description="PTS EIIA type-2" evidence="11">
    <location>
        <begin position="5"/>
        <end position="148"/>
    </location>
</feature>
<proteinExistence type="predicted"/>
<dbReference type="CDD" id="cd00211">
    <property type="entry name" value="PTS_IIA_fru"/>
    <property type="match status" value="1"/>
</dbReference>
<keyword evidence="4" id="KW-0597">Phosphoprotein</keyword>
<dbReference type="PATRIC" id="fig|1122151.5.peg.607"/>
<dbReference type="Gene3D" id="3.40.930.10">
    <property type="entry name" value="Mannitol-specific EII, Chain A"/>
    <property type="match status" value="1"/>
</dbReference>
<comment type="caution">
    <text evidence="12">The sequence shown here is derived from an EMBL/GenBank/DDBJ whole genome shotgun (WGS) entry which is preliminary data.</text>
</comment>
<dbReference type="OrthoDB" id="369398at2"/>
<dbReference type="AlphaFoldDB" id="A0A0R1PUH8"/>
<dbReference type="PANTHER" id="PTHR36203:SF1">
    <property type="entry name" value="ASCORBATE-SPECIFIC PTS SYSTEM EIIA COMPONENT"/>
    <property type="match status" value="1"/>
</dbReference>
<dbReference type="RefSeq" id="WP_025084836.1">
    <property type="nucleotide sequence ID" value="NZ_AZES01000012.1"/>
</dbReference>
<dbReference type="EMBL" id="AZES01000012">
    <property type="protein sequence ID" value="KRL32419.1"/>
    <property type="molecule type" value="Genomic_DNA"/>
</dbReference>
<dbReference type="InterPro" id="IPR016152">
    <property type="entry name" value="PTrfase/Anion_transptr"/>
</dbReference>
<comment type="function">
    <text evidence="8">The phosphoenolpyruvate-dependent sugar phosphotransferase system (sugar PTS), a major carbohydrate active transport system, catalyzes the phosphorylation of incoming sugar substrates concomitantly with their translocation across the cell membrane. The enzyme II UlaABC PTS system is involved in ascorbate transport.</text>
</comment>
<dbReference type="InterPro" id="IPR051351">
    <property type="entry name" value="Ascorbate-PTS_EIIA_comp"/>
</dbReference>
<evidence type="ECO:0000256" key="3">
    <source>
        <dbReference type="ARBA" id="ARBA00022490"/>
    </source>
</evidence>
<evidence type="ECO:0000256" key="2">
    <source>
        <dbReference type="ARBA" id="ARBA00022448"/>
    </source>
</evidence>
<keyword evidence="2" id="KW-0813">Transport</keyword>
<accession>A0A0R1PUH8</accession>
<keyword evidence="6" id="KW-0598">Phosphotransferase system</keyword>
<organism evidence="12 13">
    <name type="scientific">Companilactobacillus paralimentarius DSM 13238 = JCM 10415</name>
    <dbReference type="NCBI Taxonomy" id="1122151"/>
    <lineage>
        <taxon>Bacteria</taxon>
        <taxon>Bacillati</taxon>
        <taxon>Bacillota</taxon>
        <taxon>Bacilli</taxon>
        <taxon>Lactobacillales</taxon>
        <taxon>Lactobacillaceae</taxon>
        <taxon>Companilactobacillus</taxon>
    </lineage>
</organism>
<protein>
    <recommendedName>
        <fullName evidence="9">Ascorbate-specific PTS system EIIA component</fullName>
    </recommendedName>
    <alternativeName>
        <fullName evidence="10">Ascorbate-specific phosphotransferase enzyme IIA component</fullName>
    </alternativeName>
</protein>
<gene>
    <name evidence="12" type="ORF">FD33_GL000583</name>
</gene>